<feature type="transmembrane region" description="Helical" evidence="6">
    <location>
        <begin position="153"/>
        <end position="177"/>
    </location>
</feature>
<comment type="subcellular location">
    <subcellularLocation>
        <location evidence="6">Cell membrane</location>
        <topology evidence="6">Multi-pass membrane protein</topology>
    </subcellularLocation>
    <subcellularLocation>
        <location evidence="1">Membrane</location>
        <topology evidence="1">Multi-pass membrane protein</topology>
    </subcellularLocation>
</comment>
<dbReference type="OrthoDB" id="5244012at2"/>
<comment type="caution">
    <text evidence="8">The sequence shown here is derived from an EMBL/GenBank/DDBJ whole genome shotgun (WGS) entry which is preliminary data.</text>
</comment>
<feature type="transmembrane region" description="Helical" evidence="6">
    <location>
        <begin position="74"/>
        <end position="99"/>
    </location>
</feature>
<evidence type="ECO:0000259" key="7">
    <source>
        <dbReference type="PROSITE" id="PS50928"/>
    </source>
</evidence>
<evidence type="ECO:0000256" key="4">
    <source>
        <dbReference type="ARBA" id="ARBA00022989"/>
    </source>
</evidence>
<dbReference type="GO" id="GO:0055085">
    <property type="term" value="P:transmembrane transport"/>
    <property type="evidence" value="ECO:0007669"/>
    <property type="project" value="InterPro"/>
</dbReference>
<gene>
    <name evidence="8" type="ORF">BAY60_22430</name>
</gene>
<dbReference type="Gene3D" id="1.10.3720.10">
    <property type="entry name" value="MetI-like"/>
    <property type="match status" value="1"/>
</dbReference>
<feature type="transmembrane region" description="Helical" evidence="6">
    <location>
        <begin position="31"/>
        <end position="53"/>
    </location>
</feature>
<dbReference type="GO" id="GO:0005886">
    <property type="term" value="C:plasma membrane"/>
    <property type="evidence" value="ECO:0007669"/>
    <property type="project" value="UniProtKB-SubCell"/>
</dbReference>
<comment type="similarity">
    <text evidence="6">Belongs to the binding-protein-dependent transport system permease family.</text>
</comment>
<dbReference type="RefSeq" id="WP_112283570.1">
    <property type="nucleotide sequence ID" value="NZ_MASW01000005.1"/>
</dbReference>
<dbReference type="AlphaFoldDB" id="A0A2V4ARG2"/>
<keyword evidence="5 6" id="KW-0472">Membrane</keyword>
<dbReference type="Proteomes" id="UP000249915">
    <property type="component" value="Unassembled WGS sequence"/>
</dbReference>
<feature type="transmembrane region" description="Helical" evidence="6">
    <location>
        <begin position="189"/>
        <end position="209"/>
    </location>
</feature>
<dbReference type="GO" id="GO:0031460">
    <property type="term" value="P:glycine betaine transport"/>
    <property type="evidence" value="ECO:0007669"/>
    <property type="project" value="TreeGrafter"/>
</dbReference>
<organism evidence="8 9">
    <name type="scientific">Prauserella muralis</name>
    <dbReference type="NCBI Taxonomy" id="588067"/>
    <lineage>
        <taxon>Bacteria</taxon>
        <taxon>Bacillati</taxon>
        <taxon>Actinomycetota</taxon>
        <taxon>Actinomycetes</taxon>
        <taxon>Pseudonocardiales</taxon>
        <taxon>Pseudonocardiaceae</taxon>
        <taxon>Prauserella</taxon>
    </lineage>
</organism>
<evidence type="ECO:0000313" key="8">
    <source>
        <dbReference type="EMBL" id="PXY22959.1"/>
    </source>
</evidence>
<dbReference type="EMBL" id="MASW01000005">
    <property type="protein sequence ID" value="PXY22959.1"/>
    <property type="molecule type" value="Genomic_DNA"/>
</dbReference>
<keyword evidence="2 6" id="KW-0813">Transport</keyword>
<proteinExistence type="inferred from homology"/>
<evidence type="ECO:0000256" key="2">
    <source>
        <dbReference type="ARBA" id="ARBA00022448"/>
    </source>
</evidence>
<evidence type="ECO:0000256" key="6">
    <source>
        <dbReference type="RuleBase" id="RU363032"/>
    </source>
</evidence>
<dbReference type="InterPro" id="IPR035906">
    <property type="entry name" value="MetI-like_sf"/>
</dbReference>
<feature type="domain" description="ABC transmembrane type-1" evidence="7">
    <location>
        <begin position="27"/>
        <end position="206"/>
    </location>
</feature>
<dbReference type="InterPro" id="IPR000515">
    <property type="entry name" value="MetI-like"/>
</dbReference>
<evidence type="ECO:0000256" key="1">
    <source>
        <dbReference type="ARBA" id="ARBA00004141"/>
    </source>
</evidence>
<dbReference type="SUPFAM" id="SSF161098">
    <property type="entry name" value="MetI-like"/>
    <property type="match status" value="1"/>
</dbReference>
<evidence type="ECO:0000256" key="3">
    <source>
        <dbReference type="ARBA" id="ARBA00022692"/>
    </source>
</evidence>
<evidence type="ECO:0000256" key="5">
    <source>
        <dbReference type="ARBA" id="ARBA00023136"/>
    </source>
</evidence>
<sequence>MSLFSQLLEFFGDADNWSGSRGIPVRMLEHLWYTALSLAIATAIALPVGLLIGHTGRGAFFAINLGNAARSFPSLGLLMLLVLGLGLGLVPALIALVALGVPPILASTYAGVRGVEPAVIDAARGMGMTETRIVSRVELPIALPLVLSGMRSATLQIVSTATIAAYLSLGGLGRFVIDGFAVRDYAEMVAGAVLVALLAIALDGVLVLLQRLLVSAGLTGRAQRAAATQEPTAEPAAELAH</sequence>
<keyword evidence="3 6" id="KW-0812">Transmembrane</keyword>
<accession>A0A2V4ARG2</accession>
<dbReference type="PANTHER" id="PTHR30177">
    <property type="entry name" value="GLYCINE BETAINE/L-PROLINE TRANSPORT SYSTEM PERMEASE PROTEIN PROW"/>
    <property type="match status" value="1"/>
</dbReference>
<dbReference type="Pfam" id="PF00528">
    <property type="entry name" value="BPD_transp_1"/>
    <property type="match status" value="1"/>
</dbReference>
<evidence type="ECO:0000313" key="9">
    <source>
        <dbReference type="Proteomes" id="UP000249915"/>
    </source>
</evidence>
<reference evidence="8 9" key="1">
    <citation type="submission" date="2016-07" db="EMBL/GenBank/DDBJ databases">
        <title>Draft genome sequence of Prauserella muralis DSM 45305, isolated from a mould-covered wall in an indoor environment.</title>
        <authorList>
            <person name="Ruckert C."/>
            <person name="Albersmeier A."/>
            <person name="Jiang C.-L."/>
            <person name="Jiang Y."/>
            <person name="Kalinowski J."/>
            <person name="Schneider O."/>
            <person name="Winkler A."/>
            <person name="Zotchev S.B."/>
        </authorList>
    </citation>
    <scope>NUCLEOTIDE SEQUENCE [LARGE SCALE GENOMIC DNA]</scope>
    <source>
        <strain evidence="8 9">DSM 45305</strain>
    </source>
</reference>
<dbReference type="PROSITE" id="PS50928">
    <property type="entry name" value="ABC_TM1"/>
    <property type="match status" value="1"/>
</dbReference>
<name>A0A2V4ARG2_9PSEU</name>
<dbReference type="PANTHER" id="PTHR30177:SF33">
    <property type="entry name" value="POSSIBLE OSMOPROTECTANT (GLYCINE BETAINE_CARNITINE_CHOLINE_L-PROLINE) TRANSPORT INTEGRAL MEMBRANE PROTEIN ABC TRANSPORTER PROZ"/>
    <property type="match status" value="1"/>
</dbReference>
<dbReference type="InterPro" id="IPR051204">
    <property type="entry name" value="ABC_transp_perm/SBD"/>
</dbReference>
<keyword evidence="9" id="KW-1185">Reference proteome</keyword>
<dbReference type="CDD" id="cd06261">
    <property type="entry name" value="TM_PBP2"/>
    <property type="match status" value="1"/>
</dbReference>
<protein>
    <submittedName>
        <fullName evidence="8">Glycine/betaine ABC transporter permease</fullName>
    </submittedName>
</protein>
<keyword evidence="4 6" id="KW-1133">Transmembrane helix</keyword>